<organism evidence="2 3">
    <name type="scientific">Dendrobium thyrsiflorum</name>
    <name type="common">Pinecone-like raceme dendrobium</name>
    <name type="synonym">Orchid</name>
    <dbReference type="NCBI Taxonomy" id="117978"/>
    <lineage>
        <taxon>Eukaryota</taxon>
        <taxon>Viridiplantae</taxon>
        <taxon>Streptophyta</taxon>
        <taxon>Embryophyta</taxon>
        <taxon>Tracheophyta</taxon>
        <taxon>Spermatophyta</taxon>
        <taxon>Magnoliopsida</taxon>
        <taxon>Liliopsida</taxon>
        <taxon>Asparagales</taxon>
        <taxon>Orchidaceae</taxon>
        <taxon>Epidendroideae</taxon>
        <taxon>Malaxideae</taxon>
        <taxon>Dendrobiinae</taxon>
        <taxon>Dendrobium</taxon>
    </lineage>
</organism>
<dbReference type="AlphaFoldDB" id="A0ABD0V926"/>
<dbReference type="EMBL" id="JANQDX010000009">
    <property type="protein sequence ID" value="KAL0919071.1"/>
    <property type="molecule type" value="Genomic_DNA"/>
</dbReference>
<reference evidence="2 3" key="1">
    <citation type="journal article" date="2024" name="Plant Biotechnol. J.">
        <title>Dendrobium thyrsiflorum genome and its molecular insights into genes involved in important horticultural traits.</title>
        <authorList>
            <person name="Chen B."/>
            <person name="Wang J.Y."/>
            <person name="Zheng P.J."/>
            <person name="Li K.L."/>
            <person name="Liang Y.M."/>
            <person name="Chen X.F."/>
            <person name="Zhang C."/>
            <person name="Zhao X."/>
            <person name="He X."/>
            <person name="Zhang G.Q."/>
            <person name="Liu Z.J."/>
            <person name="Xu Q."/>
        </authorList>
    </citation>
    <scope>NUCLEOTIDE SEQUENCE [LARGE SCALE GENOMIC DNA]</scope>
    <source>
        <strain evidence="2">GZMU011</strain>
    </source>
</reference>
<protein>
    <submittedName>
        <fullName evidence="2">Uncharacterized protein</fullName>
    </submittedName>
</protein>
<feature type="region of interest" description="Disordered" evidence="1">
    <location>
        <begin position="293"/>
        <end position="318"/>
    </location>
</feature>
<dbReference type="Proteomes" id="UP001552299">
    <property type="component" value="Unassembled WGS sequence"/>
</dbReference>
<keyword evidence="3" id="KW-1185">Reference proteome</keyword>
<proteinExistence type="predicted"/>
<evidence type="ECO:0000313" key="2">
    <source>
        <dbReference type="EMBL" id="KAL0919071.1"/>
    </source>
</evidence>
<gene>
    <name evidence="2" type="ORF">M5K25_011140</name>
</gene>
<accession>A0ABD0V926</accession>
<feature type="compositionally biased region" description="Basic and acidic residues" evidence="1">
    <location>
        <begin position="256"/>
        <end position="266"/>
    </location>
</feature>
<comment type="caution">
    <text evidence="2">The sequence shown here is derived from an EMBL/GenBank/DDBJ whole genome shotgun (WGS) entry which is preliminary data.</text>
</comment>
<feature type="region of interest" description="Disordered" evidence="1">
    <location>
        <begin position="69"/>
        <end position="99"/>
    </location>
</feature>
<sequence length="334" mass="36517">MTRGPLNQMELQNTPMTVQLGQGVRIQLANAIIETGNVGATIQFGSLDFPAAVVRTVVVPVSDMNTGKPARRLHPFGAPTHRTHLPAQRPAAKEPSRRTSVFERLSQSEVPTIKRTLAGGRISVVSIESSAFAVSIWSGECQISFFLLSRCFDLVRRTLDSFFALYSLFRSGQMELQNTPMTVQLGQGVRIQLANAIIETGNVGATIQFGSLDFPAAVARTVVVPVSDMNTGKPARRLHPFGAPTHRTHLPAQRPAAEEPSRRTSVFERLSQSEVPTIKRTLAGGRISVVTANTTSRPTGLSLPREYDPETSTSGGRLTRRQRIKRNAELWAQQ</sequence>
<feature type="region of interest" description="Disordered" evidence="1">
    <location>
        <begin position="233"/>
        <end position="269"/>
    </location>
</feature>
<name>A0ABD0V926_DENTH</name>
<evidence type="ECO:0000256" key="1">
    <source>
        <dbReference type="SAM" id="MobiDB-lite"/>
    </source>
</evidence>
<evidence type="ECO:0000313" key="3">
    <source>
        <dbReference type="Proteomes" id="UP001552299"/>
    </source>
</evidence>